<gene>
    <name evidence="5" type="primary">PCMP-H63_2</name>
    <name evidence="6" type="synonym">PCMP-H63_1</name>
    <name evidence="6" type="ORF">g.74445</name>
    <name evidence="5" type="ORF">g.74446</name>
</gene>
<organism evidence="5">
    <name type="scientific">Anthurium amnicola</name>
    <dbReference type="NCBI Taxonomy" id="1678845"/>
    <lineage>
        <taxon>Eukaryota</taxon>
        <taxon>Viridiplantae</taxon>
        <taxon>Streptophyta</taxon>
        <taxon>Embryophyta</taxon>
        <taxon>Tracheophyta</taxon>
        <taxon>Spermatophyta</taxon>
        <taxon>Magnoliopsida</taxon>
        <taxon>Liliopsida</taxon>
        <taxon>Araceae</taxon>
        <taxon>Pothoideae</taxon>
        <taxon>Potheae</taxon>
        <taxon>Anthurium</taxon>
    </lineage>
</organism>
<feature type="region of interest" description="Disordered" evidence="3">
    <location>
        <begin position="222"/>
        <end position="269"/>
    </location>
</feature>
<name>A0A1D1Y3I7_9ARAE</name>
<feature type="compositionally biased region" description="Polar residues" evidence="3">
    <location>
        <begin position="240"/>
        <end position="266"/>
    </location>
</feature>
<dbReference type="Gene3D" id="1.25.40.10">
    <property type="entry name" value="Tetratricopeptide repeat domain"/>
    <property type="match status" value="2"/>
</dbReference>
<dbReference type="Pfam" id="PF14432">
    <property type="entry name" value="DYW_deaminase"/>
    <property type="match status" value="1"/>
</dbReference>
<dbReference type="InterPro" id="IPR011990">
    <property type="entry name" value="TPR-like_helical_dom_sf"/>
</dbReference>
<feature type="non-terminal residue" evidence="5">
    <location>
        <position position="1"/>
    </location>
</feature>
<dbReference type="PANTHER" id="PTHR47926">
    <property type="entry name" value="PENTATRICOPEPTIDE REPEAT-CONTAINING PROTEIN"/>
    <property type="match status" value="1"/>
</dbReference>
<dbReference type="Pfam" id="PF01535">
    <property type="entry name" value="PPR"/>
    <property type="match status" value="3"/>
</dbReference>
<dbReference type="InterPro" id="IPR046960">
    <property type="entry name" value="PPR_At4g14850-like_plant"/>
</dbReference>
<feature type="repeat" description="PPR" evidence="2">
    <location>
        <begin position="340"/>
        <end position="374"/>
    </location>
</feature>
<dbReference type="EMBL" id="GDJX01018734">
    <property type="protein sequence ID" value="JAT49202.1"/>
    <property type="molecule type" value="Transcribed_RNA"/>
</dbReference>
<dbReference type="GO" id="GO:0099402">
    <property type="term" value="P:plant organ development"/>
    <property type="evidence" value="ECO:0007669"/>
    <property type="project" value="UniProtKB-ARBA"/>
</dbReference>
<feature type="region of interest" description="Disordered" evidence="3">
    <location>
        <begin position="126"/>
        <end position="186"/>
    </location>
</feature>
<dbReference type="InterPro" id="IPR032867">
    <property type="entry name" value="DYW_dom"/>
</dbReference>
<feature type="compositionally biased region" description="Polar residues" evidence="3">
    <location>
        <begin position="154"/>
        <end position="173"/>
    </location>
</feature>
<dbReference type="GO" id="GO:0003723">
    <property type="term" value="F:RNA binding"/>
    <property type="evidence" value="ECO:0007669"/>
    <property type="project" value="InterPro"/>
</dbReference>
<dbReference type="GO" id="GO:0009451">
    <property type="term" value="P:RNA modification"/>
    <property type="evidence" value="ECO:0007669"/>
    <property type="project" value="InterPro"/>
</dbReference>
<dbReference type="InterPro" id="IPR002885">
    <property type="entry name" value="PPR_rpt"/>
</dbReference>
<dbReference type="PANTHER" id="PTHR47926:SF388">
    <property type="entry name" value="DYW DOMAIN-CONTAINING PROTEIN"/>
    <property type="match status" value="1"/>
</dbReference>
<evidence type="ECO:0000256" key="1">
    <source>
        <dbReference type="ARBA" id="ARBA00022737"/>
    </source>
</evidence>
<keyword evidence="1" id="KW-0677">Repeat</keyword>
<evidence type="ECO:0000256" key="3">
    <source>
        <dbReference type="SAM" id="MobiDB-lite"/>
    </source>
</evidence>
<sequence length="665" mass="73962">HIERRSPRSHFHRPAAVLTNRSSHSQHQNEVESLVFLAPMALGFLVRRCASRMSRKTGNVLVARYTSVLSSSRANPTSPHPPPFPALLHGSSQRQDLVGGVKLSTLVRHLFSTAERAEVRPDYQRAECGPGGYRDDPWGGRRGQNPYGDGPGCSQENLNSFHGGNSGEGSWNNPDAPIYGTGGRLELSPDEYRMRAPLGQGLDGRRRSEHLLEDCSDAQWNSSGYLGSGQSDPGVGGFPQSFQGEVHQNTNGNNNARPTDQSSEVGGSSCYEGTLEELDNLLVEGKVKEAVQVLGLLEKRETALDFPRYLKLLDACGDAKAVDEARVVHDYILRTMGNHGVKIYNRILDMYCRCGSTDDAYKWFDKMPERNFTSWDTMMTGLADNGLGENAIDLFNSFLQMGLKPDALMFVAVFHVCSVLGAVDEGMLHFKSMSTVYGINPTMEHYVSLVSMLGETGYLDEAIEFIEKMPIEPSVDVWETLMNRCRLQGNVELGDRCAEIVNILDPSRLTDQSKTGLLPIKASDLAKEKQKKSNLLEVRSRVHEYRAGDTSHPEKDRIYGLIRGLAATLRESGYVPDTRFVLHDIDQESKEEALLAHSERLATAYGLISSSARSSIRIIKNLRICGDCHSYMKIVSKLVGRELIIRDAKRFHHFKDGLCSCKDYW</sequence>
<dbReference type="FunFam" id="1.25.40.10:FF:000158">
    <property type="entry name" value="pentatricopeptide repeat-containing protein At2g33680"/>
    <property type="match status" value="1"/>
</dbReference>
<dbReference type="AlphaFoldDB" id="A0A1D1Y3I7"/>
<feature type="region of interest" description="Disordered" evidence="3">
    <location>
        <begin position="1"/>
        <end position="24"/>
    </location>
</feature>
<evidence type="ECO:0000313" key="5">
    <source>
        <dbReference type="EMBL" id="JAT49202.1"/>
    </source>
</evidence>
<evidence type="ECO:0000313" key="6">
    <source>
        <dbReference type="EMBL" id="JAT58102.1"/>
    </source>
</evidence>
<accession>A0A1D1Y3I7</accession>
<dbReference type="NCBIfam" id="TIGR00756">
    <property type="entry name" value="PPR"/>
    <property type="match status" value="2"/>
</dbReference>
<protein>
    <submittedName>
        <fullName evidence="5">Pentatricopeptide repeat-containing protein At4g32450, mitochondrial</fullName>
    </submittedName>
</protein>
<evidence type="ECO:0000256" key="2">
    <source>
        <dbReference type="PROSITE-ProRule" id="PRU00708"/>
    </source>
</evidence>
<feature type="compositionally biased region" description="Polar residues" evidence="3">
    <location>
        <begin position="222"/>
        <end position="231"/>
    </location>
</feature>
<dbReference type="GO" id="GO:0008270">
    <property type="term" value="F:zinc ion binding"/>
    <property type="evidence" value="ECO:0007669"/>
    <property type="project" value="InterPro"/>
</dbReference>
<proteinExistence type="predicted"/>
<feature type="domain" description="DYW" evidence="4">
    <location>
        <begin position="573"/>
        <end position="665"/>
    </location>
</feature>
<reference evidence="5" key="1">
    <citation type="submission" date="2015-07" db="EMBL/GenBank/DDBJ databases">
        <title>Transcriptome Assembly of Anthurium amnicola.</title>
        <authorList>
            <person name="Suzuki J."/>
        </authorList>
    </citation>
    <scope>NUCLEOTIDE SEQUENCE</scope>
</reference>
<evidence type="ECO:0000259" key="4">
    <source>
        <dbReference type="Pfam" id="PF14432"/>
    </source>
</evidence>
<dbReference type="EMBL" id="GDJX01009834">
    <property type="protein sequence ID" value="JAT58102.1"/>
    <property type="molecule type" value="Transcribed_RNA"/>
</dbReference>
<dbReference type="PROSITE" id="PS51375">
    <property type="entry name" value="PPR"/>
    <property type="match status" value="1"/>
</dbReference>